<proteinExistence type="predicted"/>
<dbReference type="InterPro" id="IPR011051">
    <property type="entry name" value="RmlC_Cupin_sf"/>
</dbReference>
<sequence>MKIQHYKDVQPQLVMGGNIEKRVLIGSADKAPNFTMRLFTLKPGASTPYHTHEWEHEIFVVEGKIKVRSKDGEQMIEAGGFVFVEPNEEHQFVNVNEGPSSFICVVPNYGEK</sequence>
<dbReference type="Gene3D" id="2.60.120.10">
    <property type="entry name" value="Jelly Rolls"/>
    <property type="match status" value="1"/>
</dbReference>
<keyword evidence="3" id="KW-1185">Reference proteome</keyword>
<dbReference type="Proteomes" id="UP000006804">
    <property type="component" value="Chromosome"/>
</dbReference>
<protein>
    <submittedName>
        <fullName evidence="2">Cupin 2 conserved barrel domain protein</fullName>
    </submittedName>
</protein>
<evidence type="ECO:0000313" key="3">
    <source>
        <dbReference type="Proteomes" id="UP000006804"/>
    </source>
</evidence>
<organism evidence="2 3">
    <name type="scientific">Pseudothermotoga thermarum DSM 5069</name>
    <dbReference type="NCBI Taxonomy" id="688269"/>
    <lineage>
        <taxon>Bacteria</taxon>
        <taxon>Thermotogati</taxon>
        <taxon>Thermotogota</taxon>
        <taxon>Thermotogae</taxon>
        <taxon>Thermotogales</taxon>
        <taxon>Thermotogaceae</taxon>
        <taxon>Pseudothermotoga</taxon>
    </lineage>
</organism>
<evidence type="ECO:0000259" key="1">
    <source>
        <dbReference type="Pfam" id="PF07883"/>
    </source>
</evidence>
<dbReference type="SUPFAM" id="SSF51182">
    <property type="entry name" value="RmlC-like cupins"/>
    <property type="match status" value="1"/>
</dbReference>
<dbReference type="InterPro" id="IPR013096">
    <property type="entry name" value="Cupin_2"/>
</dbReference>
<dbReference type="STRING" id="688269.Theth_1755"/>
<name>F7YXE9_9THEM</name>
<reference evidence="2 3" key="1">
    <citation type="submission" date="2010-11" db="EMBL/GenBank/DDBJ databases">
        <title>The complete genome of Thermotoga thermarum DSM 5069.</title>
        <authorList>
            <consortium name="US DOE Joint Genome Institute (JGI-PGF)"/>
            <person name="Lucas S."/>
            <person name="Copeland A."/>
            <person name="Lapidus A."/>
            <person name="Bruce D."/>
            <person name="Goodwin L."/>
            <person name="Pitluck S."/>
            <person name="Kyrpides N."/>
            <person name="Mavromatis K."/>
            <person name="Ivanova N."/>
            <person name="Zeytun A."/>
            <person name="Brettin T."/>
            <person name="Detter J.C."/>
            <person name="Tapia R."/>
            <person name="Han C."/>
            <person name="Land M."/>
            <person name="Hauser L."/>
            <person name="Markowitz V."/>
            <person name="Cheng J.-F."/>
            <person name="Hugenholtz P."/>
            <person name="Woyke T."/>
            <person name="Wu D."/>
            <person name="Spring S."/>
            <person name="Schroeder M."/>
            <person name="Brambilla E."/>
            <person name="Klenk H.-P."/>
            <person name="Eisen J.A."/>
        </authorList>
    </citation>
    <scope>NUCLEOTIDE SEQUENCE [LARGE SCALE GENOMIC DNA]</scope>
    <source>
        <strain evidence="2 3">DSM 5069</strain>
    </source>
</reference>
<dbReference type="Pfam" id="PF07883">
    <property type="entry name" value="Cupin_2"/>
    <property type="match status" value="1"/>
</dbReference>
<dbReference type="RefSeq" id="WP_013933007.1">
    <property type="nucleotide sequence ID" value="NC_015707.1"/>
</dbReference>
<dbReference type="eggNOG" id="COG1917">
    <property type="taxonomic scope" value="Bacteria"/>
</dbReference>
<feature type="domain" description="Cupin type-2" evidence="1">
    <location>
        <begin position="38"/>
        <end position="106"/>
    </location>
</feature>
<dbReference type="CDD" id="cd02222">
    <property type="entry name" value="cupin_TM1459-like"/>
    <property type="match status" value="1"/>
</dbReference>
<gene>
    <name evidence="2" type="ORF">Theth_1755</name>
</gene>
<accession>F7YXE9</accession>
<dbReference type="HOGENOM" id="CLU_116722_4_1_0"/>
<dbReference type="EMBL" id="CP002351">
    <property type="protein sequence ID" value="AEH51799.1"/>
    <property type="molecule type" value="Genomic_DNA"/>
</dbReference>
<dbReference type="KEGG" id="tta:Theth_1755"/>
<evidence type="ECO:0000313" key="2">
    <source>
        <dbReference type="EMBL" id="AEH51799.1"/>
    </source>
</evidence>
<dbReference type="PANTHER" id="PTHR37694:SF1">
    <property type="entry name" value="SLR8022 PROTEIN"/>
    <property type="match status" value="1"/>
</dbReference>
<dbReference type="PATRIC" id="fig|688269.3.peg.1808"/>
<dbReference type="PANTHER" id="PTHR37694">
    <property type="entry name" value="SLR8022 PROTEIN"/>
    <property type="match status" value="1"/>
</dbReference>
<dbReference type="AlphaFoldDB" id="F7YXE9"/>
<dbReference type="InterPro" id="IPR014710">
    <property type="entry name" value="RmlC-like_jellyroll"/>
</dbReference>